<dbReference type="EMBL" id="JAKNFS010000062">
    <property type="protein sequence ID" value="MCG4767384.1"/>
    <property type="molecule type" value="Genomic_DNA"/>
</dbReference>
<protein>
    <submittedName>
        <fullName evidence="2">Uncharacterized protein</fullName>
    </submittedName>
</protein>
<feature type="compositionally biased region" description="Basic and acidic residues" evidence="1">
    <location>
        <begin position="57"/>
        <end position="119"/>
    </location>
</feature>
<name>A0AAE3F699_9FIRM</name>
<reference evidence="2" key="1">
    <citation type="submission" date="2022-01" db="EMBL/GenBank/DDBJ databases">
        <title>Collection of gut derived symbiotic bacterial strains cultured from healthy donors.</title>
        <authorList>
            <person name="Lin H."/>
            <person name="Kohout C."/>
            <person name="Waligurski E."/>
            <person name="Pamer E.G."/>
        </authorList>
    </citation>
    <scope>NUCLEOTIDE SEQUENCE</scope>
    <source>
        <strain evidence="2">DFI.5.49</strain>
    </source>
</reference>
<organism evidence="2 3">
    <name type="scientific">Fusicatenibacter saccharivorans</name>
    <dbReference type="NCBI Taxonomy" id="1150298"/>
    <lineage>
        <taxon>Bacteria</taxon>
        <taxon>Bacillati</taxon>
        <taxon>Bacillota</taxon>
        <taxon>Clostridia</taxon>
        <taxon>Lachnospirales</taxon>
        <taxon>Lachnospiraceae</taxon>
        <taxon>Fusicatenibacter</taxon>
    </lineage>
</organism>
<evidence type="ECO:0000313" key="3">
    <source>
        <dbReference type="Proteomes" id="UP001199915"/>
    </source>
</evidence>
<sequence>MSALKELEENGYLSRMEYRENGRFQGVEYIFLEYPGQLEDIENPKGHEQIIQKMQREVAERMQEGMKEEKSTSQKTSRNEELQKLKKVHSEKQEQPEKQDEKDLQSQHLSKENPCRDFTEMGNRYTKNPDPVQPYQDFTETDFPYTDFQPQIIKDIPIKENDIDNHIISYQSKMNNIKRGTKRDGMDMMDRISAYRELIRKN</sequence>
<dbReference type="Proteomes" id="UP001199915">
    <property type="component" value="Unassembled WGS sequence"/>
</dbReference>
<proteinExistence type="predicted"/>
<evidence type="ECO:0000313" key="2">
    <source>
        <dbReference type="EMBL" id="MCG4767384.1"/>
    </source>
</evidence>
<evidence type="ECO:0000256" key="1">
    <source>
        <dbReference type="SAM" id="MobiDB-lite"/>
    </source>
</evidence>
<dbReference type="RefSeq" id="WP_238033766.1">
    <property type="nucleotide sequence ID" value="NZ_JAKNFS010000062.1"/>
</dbReference>
<dbReference type="AlphaFoldDB" id="A0AAE3F699"/>
<feature type="non-terminal residue" evidence="2">
    <location>
        <position position="202"/>
    </location>
</feature>
<gene>
    <name evidence="2" type="ORF">L0N21_18080</name>
</gene>
<feature type="region of interest" description="Disordered" evidence="1">
    <location>
        <begin position="57"/>
        <end position="131"/>
    </location>
</feature>
<comment type="caution">
    <text evidence="2">The sequence shown here is derived from an EMBL/GenBank/DDBJ whole genome shotgun (WGS) entry which is preliminary data.</text>
</comment>
<accession>A0AAE3F699</accession>